<sequence>MPDLNLVNLGTWIVIVVGWIVVNQQNNARETRKELRARIDLVQTWTFELVDLATGYHTGESGIADKYSNRYQERVIKSRLDRVTRTISSLGKSTLGKSPYNSPHEAYHFRQAVTLHNFDTSEYKAQPPDSELLDDIAMTAQSLIFSLEEAYSKRYHPAWLRRLRLRWRLFS</sequence>
<evidence type="ECO:0000313" key="2">
    <source>
        <dbReference type="EMBL" id="VFJ90734.1"/>
    </source>
</evidence>
<keyword evidence="1" id="KW-0472">Membrane</keyword>
<organism evidence="3">
    <name type="scientific">Candidatus Kentrum sp. LFY</name>
    <dbReference type="NCBI Taxonomy" id="2126342"/>
    <lineage>
        <taxon>Bacteria</taxon>
        <taxon>Pseudomonadati</taxon>
        <taxon>Pseudomonadota</taxon>
        <taxon>Gammaproteobacteria</taxon>
        <taxon>Candidatus Kentrum</taxon>
    </lineage>
</organism>
<proteinExistence type="predicted"/>
<reference evidence="3" key="1">
    <citation type="submission" date="2019-02" db="EMBL/GenBank/DDBJ databases">
        <authorList>
            <person name="Gruber-Vodicka R. H."/>
            <person name="Seah K. B. B."/>
        </authorList>
    </citation>
    <scope>NUCLEOTIDE SEQUENCE</scope>
    <source>
        <strain evidence="3">BECK_M6</strain>
        <strain evidence="2">BECK_M7</strain>
    </source>
</reference>
<gene>
    <name evidence="3" type="ORF">BECKLFY1418A_GA0070994_10705</name>
    <name evidence="2" type="ORF">BECKLFY1418B_GA0070995_102124</name>
</gene>
<keyword evidence="1" id="KW-1133">Transmembrane helix</keyword>
<dbReference type="AlphaFoldDB" id="A0A450UY99"/>
<name>A0A450UY99_9GAMM</name>
<protein>
    <submittedName>
        <fullName evidence="3">Uncharacterized protein</fullName>
    </submittedName>
</protein>
<feature type="transmembrane region" description="Helical" evidence="1">
    <location>
        <begin position="6"/>
        <end position="22"/>
    </location>
</feature>
<evidence type="ECO:0000313" key="3">
    <source>
        <dbReference type="EMBL" id="VFJ97489.1"/>
    </source>
</evidence>
<keyword evidence="1" id="KW-0812">Transmembrane</keyword>
<accession>A0A450UY99</accession>
<evidence type="ECO:0000256" key="1">
    <source>
        <dbReference type="SAM" id="Phobius"/>
    </source>
</evidence>
<dbReference type="EMBL" id="CAADFH010000070">
    <property type="protein sequence ID" value="VFJ97489.1"/>
    <property type="molecule type" value="Genomic_DNA"/>
</dbReference>
<dbReference type="EMBL" id="CAADFF010000021">
    <property type="protein sequence ID" value="VFJ90734.1"/>
    <property type="molecule type" value="Genomic_DNA"/>
</dbReference>